<evidence type="ECO:0000313" key="1">
    <source>
        <dbReference type="EMBL" id="OIW34515.1"/>
    </source>
</evidence>
<dbReference type="Proteomes" id="UP000182658">
    <property type="component" value="Unassembled WGS sequence"/>
</dbReference>
<organism evidence="1 2">
    <name type="scientific">Coniochaeta ligniaria NRRL 30616</name>
    <dbReference type="NCBI Taxonomy" id="1408157"/>
    <lineage>
        <taxon>Eukaryota</taxon>
        <taxon>Fungi</taxon>
        <taxon>Dikarya</taxon>
        <taxon>Ascomycota</taxon>
        <taxon>Pezizomycotina</taxon>
        <taxon>Sordariomycetes</taxon>
        <taxon>Sordariomycetidae</taxon>
        <taxon>Coniochaetales</taxon>
        <taxon>Coniochaetaceae</taxon>
        <taxon>Coniochaeta</taxon>
    </lineage>
</organism>
<gene>
    <name evidence="1" type="ORF">CONLIGDRAFT_7813</name>
</gene>
<reference evidence="1 2" key="1">
    <citation type="submission" date="2016-10" db="EMBL/GenBank/DDBJ databases">
        <title>Draft genome sequence of Coniochaeta ligniaria NRRL30616, a lignocellulolytic fungus for bioabatement of inhibitors in plant biomass hydrolysates.</title>
        <authorList>
            <consortium name="DOE Joint Genome Institute"/>
            <person name="Jimenez D.J."/>
            <person name="Hector R.E."/>
            <person name="Riley R."/>
            <person name="Sun H."/>
            <person name="Grigoriev I.V."/>
            <person name="Van Elsas J.D."/>
            <person name="Nichols N.N."/>
        </authorList>
    </citation>
    <scope>NUCLEOTIDE SEQUENCE [LARGE SCALE GENOMIC DNA]</scope>
    <source>
        <strain evidence="1 2">NRRL 30616</strain>
    </source>
</reference>
<dbReference type="InParanoid" id="A0A1J7J566"/>
<dbReference type="EMBL" id="KV875093">
    <property type="protein sequence ID" value="OIW34515.1"/>
    <property type="molecule type" value="Genomic_DNA"/>
</dbReference>
<dbReference type="AlphaFoldDB" id="A0A1J7J566"/>
<proteinExistence type="predicted"/>
<protein>
    <submittedName>
        <fullName evidence="1">Uncharacterized protein</fullName>
    </submittedName>
</protein>
<evidence type="ECO:0000313" key="2">
    <source>
        <dbReference type="Proteomes" id="UP000182658"/>
    </source>
</evidence>
<accession>A0A1J7J566</accession>
<sequence>MPAYHHIPHSLFKRQSVALFGPIMIGSDLTFFLRLRLHCIELGTSCAVFRAPSSGGSSLITAVHGSLHLSNLPWPGRSEGGNSLSSTAPPQASGAILTPLQSLGYLRSAASWPGSTAVLHCPTQQGGLALGTSWHLHCNELELLSRGWLAGYAIVLLGLYVHLCGSIDRHRVSLARLYEGSSYIKLQSYRLPMILMILGENTTRAQPAKARNYTKTTNALCSSEPTALLSTIPSHCHKHLDC</sequence>
<keyword evidence="2" id="KW-1185">Reference proteome</keyword>
<name>A0A1J7J566_9PEZI</name>